<protein>
    <submittedName>
        <fullName evidence="5">(Atlantic silverside) hypothetical protein</fullName>
    </submittedName>
</protein>
<feature type="region of interest" description="Disordered" evidence="3">
    <location>
        <begin position="489"/>
        <end position="534"/>
    </location>
</feature>
<evidence type="ECO:0000313" key="5">
    <source>
        <dbReference type="EMBL" id="CAG5866406.1"/>
    </source>
</evidence>
<proteinExistence type="predicted"/>
<dbReference type="AlphaFoldDB" id="A0A8S4ALB8"/>
<feature type="domain" description="ELYS-like" evidence="4">
    <location>
        <begin position="212"/>
        <end position="391"/>
    </location>
</feature>
<evidence type="ECO:0000256" key="1">
    <source>
        <dbReference type="ARBA" id="ARBA00004123"/>
    </source>
</evidence>
<evidence type="ECO:0000313" key="6">
    <source>
        <dbReference type="Proteomes" id="UP000677803"/>
    </source>
</evidence>
<dbReference type="GO" id="GO:0005634">
    <property type="term" value="C:nucleus"/>
    <property type="evidence" value="ECO:0007669"/>
    <property type="project" value="UniProtKB-SubCell"/>
</dbReference>
<dbReference type="PANTHER" id="PTHR21583:SF8">
    <property type="entry name" value="PROTEIN ELYS"/>
    <property type="match status" value="1"/>
</dbReference>
<comment type="subcellular location">
    <subcellularLocation>
        <location evidence="1">Nucleus</location>
    </subcellularLocation>
</comment>
<accession>A0A8S4ALB8</accession>
<reference evidence="5" key="1">
    <citation type="submission" date="2021-05" db="EMBL/GenBank/DDBJ databases">
        <authorList>
            <person name="Tigano A."/>
        </authorList>
    </citation>
    <scope>NUCLEOTIDE SEQUENCE</scope>
</reference>
<feature type="compositionally biased region" description="Polar residues" evidence="3">
    <location>
        <begin position="685"/>
        <end position="697"/>
    </location>
</feature>
<feature type="region of interest" description="Disordered" evidence="3">
    <location>
        <begin position="844"/>
        <end position="880"/>
    </location>
</feature>
<feature type="compositionally biased region" description="Basic residues" evidence="3">
    <location>
        <begin position="865"/>
        <end position="880"/>
    </location>
</feature>
<sequence>MLEGQWSEALTNNNIRAIICWLETLTTEGDAHVAETLPTFSCWVQRTAEFTKKEVLTLCFSRCQGLWMYLNRSAFSRVNMLLQRLKNLLTLAQWARKKLCAAHFWHGVGVPCMICMDTHSSSAIRQDCWNREHNTLKQHIWLGQLIQWWGITGLLPKFPEVQEVKRITQMWKEMDPKHRKVCLETPRCRKGETGRFDFLIEGMVMQLNNQHGCIWTSEDCTDECYPPPNLQALLKLVLVPHIDNMSIHAIFMYFILDVANFLQCKDNLLQSFCHAFTIPSSFSQQVRAFWLFDHGHIKASMELLLSPRATVPLNSWQHHCIINCLLSRKQPQMALRYLQWTRPAIETVEDAKLCADVLLQSSCVSDAWALLRRSHTESENMVTYFLQACRRFNLSTEALNYIPEGYCEEEDFSGILPLRMKDCLDETAPRPLSASLYHHQRESSMSSEQLVKLLEKAVMEMRQPHPKIREVVWPKPTEKKSKSRELFLSVQALRHLTPSPSPADMMDNTENMAPTENPEEQDQSELMKHSSSSESLSSVSASSFTSASSLPLLKHPYVYERTVTLQRISSLLTDGENQSSEEGEEEANDEVDEEEGRGTLSPSDFMSDCSKLIWTPDGAKEPVSLDSSGNEIVVGQEFSAEESPEKEDQSDSVFSATPDCFLETKINLDQHEHHQQVDSLGPLSQDHSCSPSKTSLDQHTDLNWSFVSEEIIPGGSPGMCEQDSSISPTHLKITGGSLTLCPERNIKTPTALSAMAGEITLKSKLQTNELIPPNIPPWRDHWKAGGWWNQKTETHRISSNPLSAKDPGAMIGKDKDTSPPLQGPSYTCSLVSFMDLTAWQRDAKQAEKEELETLSGKAPQQGAIRRGRTRSSKGKRLRRT</sequence>
<feature type="compositionally biased region" description="Acidic residues" evidence="3">
    <location>
        <begin position="579"/>
        <end position="595"/>
    </location>
</feature>
<dbReference type="InterPro" id="IPR025151">
    <property type="entry name" value="ELYS_dom"/>
</dbReference>
<dbReference type="Proteomes" id="UP000677803">
    <property type="component" value="Unassembled WGS sequence"/>
</dbReference>
<evidence type="ECO:0000256" key="2">
    <source>
        <dbReference type="ARBA" id="ARBA00023242"/>
    </source>
</evidence>
<comment type="caution">
    <text evidence="5">The sequence shown here is derived from an EMBL/GenBank/DDBJ whole genome shotgun (WGS) entry which is preliminary data.</text>
</comment>
<keyword evidence="2" id="KW-0539">Nucleus</keyword>
<organism evidence="5 6">
    <name type="scientific">Menidia menidia</name>
    <name type="common">Atlantic silverside</name>
    <dbReference type="NCBI Taxonomy" id="238744"/>
    <lineage>
        <taxon>Eukaryota</taxon>
        <taxon>Metazoa</taxon>
        <taxon>Chordata</taxon>
        <taxon>Craniata</taxon>
        <taxon>Vertebrata</taxon>
        <taxon>Euteleostomi</taxon>
        <taxon>Actinopterygii</taxon>
        <taxon>Neopterygii</taxon>
        <taxon>Teleostei</taxon>
        <taxon>Neoteleostei</taxon>
        <taxon>Acanthomorphata</taxon>
        <taxon>Ovalentaria</taxon>
        <taxon>Atherinomorphae</taxon>
        <taxon>Atheriniformes</taxon>
        <taxon>Atherinopsidae</taxon>
        <taxon>Menidiinae</taxon>
        <taxon>Menidia</taxon>
    </lineage>
</organism>
<dbReference type="InterPro" id="IPR052620">
    <property type="entry name" value="ELYS/MEL-28_NucAsmblyFactor"/>
</dbReference>
<gene>
    <name evidence="5" type="ORF">MMEN_LOCUS3140</name>
</gene>
<name>A0A8S4ALB8_9TELE</name>
<feature type="region of interest" description="Disordered" evidence="3">
    <location>
        <begin position="795"/>
        <end position="822"/>
    </location>
</feature>
<dbReference type="PANTHER" id="PTHR21583">
    <property type="entry name" value="ELYS PROTEIN"/>
    <property type="match status" value="1"/>
</dbReference>
<evidence type="ECO:0000259" key="4">
    <source>
        <dbReference type="Pfam" id="PF13934"/>
    </source>
</evidence>
<dbReference type="OrthoDB" id="6513151at2759"/>
<evidence type="ECO:0000256" key="3">
    <source>
        <dbReference type="SAM" id="MobiDB-lite"/>
    </source>
</evidence>
<feature type="region of interest" description="Disordered" evidence="3">
    <location>
        <begin position="572"/>
        <end position="607"/>
    </location>
</feature>
<dbReference type="Pfam" id="PF13934">
    <property type="entry name" value="ELYS"/>
    <property type="match status" value="1"/>
</dbReference>
<dbReference type="EMBL" id="CAJRST010002224">
    <property type="protein sequence ID" value="CAG5866406.1"/>
    <property type="molecule type" value="Genomic_DNA"/>
</dbReference>
<feature type="region of interest" description="Disordered" evidence="3">
    <location>
        <begin position="672"/>
        <end position="697"/>
    </location>
</feature>
<keyword evidence="6" id="KW-1185">Reference proteome</keyword>